<protein>
    <submittedName>
        <fullName evidence="1">Uncharacterized protein</fullName>
    </submittedName>
</protein>
<organism evidence="1 2">
    <name type="scientific">Babesia duncani</name>
    <dbReference type="NCBI Taxonomy" id="323732"/>
    <lineage>
        <taxon>Eukaryota</taxon>
        <taxon>Sar</taxon>
        <taxon>Alveolata</taxon>
        <taxon>Apicomplexa</taxon>
        <taxon>Aconoidasida</taxon>
        <taxon>Piroplasmida</taxon>
        <taxon>Babesiidae</taxon>
        <taxon>Babesia</taxon>
    </lineage>
</organism>
<dbReference type="EMBL" id="JALLKP010000003">
    <property type="protein sequence ID" value="KAK2196129.1"/>
    <property type="molecule type" value="Genomic_DNA"/>
</dbReference>
<sequence length="388" mass="44321">MDQYNENTEDVDNEKLLNDPFINSCAILFDSIEGHGIVIALKLIGKLLSNTDEYRDKYALLICKRKAWNEAIALMGNQLFDTFASIDFIPQECTCKRDSVREKLNALVGHCFGSCNYFPVDSNVVRQVKVEFSKDSNNGSTCEEENATSGEPHIFINECNVNVNPDSKDAENTYNSTQTRIDENVLTHDNQNPPDAEALKRLLVRFVDQVPTRQLVNSVNQIFTEPFNTFLSDNEMLWNFIQAANELSNHGTDISLVVVAGLAQMQMDSYEAIRNFISTDYFQHFKSSKDLEEDDFKHVLLTHPFSASTIIKKENCQQRRIYRQKYLTNYAFSVALLLNSAENKIANTEMEPAFPLVFLVESMPKDPVDRAKFISFLSTRFDHVLRID</sequence>
<dbReference type="KEGG" id="bdw:94337026"/>
<dbReference type="RefSeq" id="XP_067802971.1">
    <property type="nucleotide sequence ID" value="XM_067947749.1"/>
</dbReference>
<keyword evidence="2" id="KW-1185">Reference proteome</keyword>
<accession>A0AAD9PK10</accession>
<reference evidence="1" key="1">
    <citation type="journal article" date="2023" name="Nat. Microbiol.">
        <title>Babesia duncani multi-omics identifies virulence factors and drug targets.</title>
        <authorList>
            <person name="Singh P."/>
            <person name="Lonardi S."/>
            <person name="Liang Q."/>
            <person name="Vydyam P."/>
            <person name="Khabirova E."/>
            <person name="Fang T."/>
            <person name="Gihaz S."/>
            <person name="Thekkiniath J."/>
            <person name="Munshi M."/>
            <person name="Abel S."/>
            <person name="Ciampossin L."/>
            <person name="Batugedara G."/>
            <person name="Gupta M."/>
            <person name="Lu X.M."/>
            <person name="Lenz T."/>
            <person name="Chakravarty S."/>
            <person name="Cornillot E."/>
            <person name="Hu Y."/>
            <person name="Ma W."/>
            <person name="Gonzalez L.M."/>
            <person name="Sanchez S."/>
            <person name="Estrada K."/>
            <person name="Sanchez-Flores A."/>
            <person name="Montero E."/>
            <person name="Harb O.S."/>
            <person name="Le Roch K.G."/>
            <person name="Mamoun C.B."/>
        </authorList>
    </citation>
    <scope>NUCLEOTIDE SEQUENCE</scope>
    <source>
        <strain evidence="1">WA1</strain>
    </source>
</reference>
<proteinExistence type="predicted"/>
<gene>
    <name evidence="1" type="ORF">BdWA1_002729</name>
</gene>
<name>A0AAD9PK10_9APIC</name>
<dbReference type="Proteomes" id="UP001214638">
    <property type="component" value="Unassembled WGS sequence"/>
</dbReference>
<dbReference type="GeneID" id="94337026"/>
<dbReference type="AlphaFoldDB" id="A0AAD9PK10"/>
<evidence type="ECO:0000313" key="1">
    <source>
        <dbReference type="EMBL" id="KAK2196129.1"/>
    </source>
</evidence>
<comment type="caution">
    <text evidence="1">The sequence shown here is derived from an EMBL/GenBank/DDBJ whole genome shotgun (WGS) entry which is preliminary data.</text>
</comment>
<evidence type="ECO:0000313" key="2">
    <source>
        <dbReference type="Proteomes" id="UP001214638"/>
    </source>
</evidence>